<evidence type="ECO:0000256" key="7">
    <source>
        <dbReference type="ARBA" id="ARBA00022840"/>
    </source>
</evidence>
<dbReference type="CDD" id="cd00779">
    <property type="entry name" value="ProRS_core_prok"/>
    <property type="match status" value="1"/>
</dbReference>
<dbReference type="Gene3D" id="3.40.50.800">
    <property type="entry name" value="Anticodon-binding domain"/>
    <property type="match status" value="1"/>
</dbReference>
<dbReference type="PRINTS" id="PR01046">
    <property type="entry name" value="TRNASYNTHPRO"/>
</dbReference>
<dbReference type="InterPro" id="IPR036621">
    <property type="entry name" value="Anticodon-bd_dom_sf"/>
</dbReference>
<comment type="catalytic activity">
    <reaction evidence="11">
        <text>tRNA(Pro) + L-proline + ATP = L-prolyl-tRNA(Pro) + AMP + diphosphate</text>
        <dbReference type="Rhea" id="RHEA:14305"/>
        <dbReference type="Rhea" id="RHEA-COMP:9700"/>
        <dbReference type="Rhea" id="RHEA-COMP:9702"/>
        <dbReference type="ChEBI" id="CHEBI:30616"/>
        <dbReference type="ChEBI" id="CHEBI:33019"/>
        <dbReference type="ChEBI" id="CHEBI:60039"/>
        <dbReference type="ChEBI" id="CHEBI:78442"/>
        <dbReference type="ChEBI" id="CHEBI:78532"/>
        <dbReference type="ChEBI" id="CHEBI:456215"/>
        <dbReference type="EC" id="6.1.1.15"/>
    </reaction>
</comment>
<gene>
    <name evidence="13" type="ORF">B1B_14625</name>
</gene>
<evidence type="ECO:0000256" key="3">
    <source>
        <dbReference type="ARBA" id="ARBA00012831"/>
    </source>
</evidence>
<dbReference type="SUPFAM" id="SSF55826">
    <property type="entry name" value="YbaK/ProRS associated domain"/>
    <property type="match status" value="1"/>
</dbReference>
<dbReference type="InterPro" id="IPR036754">
    <property type="entry name" value="YbaK/aa-tRNA-synt-asso_dom_sf"/>
</dbReference>
<keyword evidence="8" id="KW-0648">Protein biosynthesis</keyword>
<evidence type="ECO:0000256" key="5">
    <source>
        <dbReference type="ARBA" id="ARBA00022598"/>
    </source>
</evidence>
<keyword evidence="7" id="KW-0067">ATP-binding</keyword>
<dbReference type="GO" id="GO:0002161">
    <property type="term" value="F:aminoacyl-tRNA deacylase activity"/>
    <property type="evidence" value="ECO:0007669"/>
    <property type="project" value="InterPro"/>
</dbReference>
<dbReference type="InterPro" id="IPR002316">
    <property type="entry name" value="Pro-tRNA-ligase_IIa"/>
</dbReference>
<dbReference type="PANTHER" id="PTHR42753:SF2">
    <property type="entry name" value="PROLINE--TRNA LIGASE"/>
    <property type="match status" value="1"/>
</dbReference>
<dbReference type="Pfam" id="PF03129">
    <property type="entry name" value="HGTP_anticodon"/>
    <property type="match status" value="1"/>
</dbReference>
<organism evidence="13">
    <name type="scientific">mine drainage metagenome</name>
    <dbReference type="NCBI Taxonomy" id="410659"/>
    <lineage>
        <taxon>unclassified sequences</taxon>
        <taxon>metagenomes</taxon>
        <taxon>ecological metagenomes</taxon>
    </lineage>
</organism>
<dbReference type="GO" id="GO:0004827">
    <property type="term" value="F:proline-tRNA ligase activity"/>
    <property type="evidence" value="ECO:0007669"/>
    <property type="project" value="UniProtKB-EC"/>
</dbReference>
<dbReference type="InterPro" id="IPR006195">
    <property type="entry name" value="aa-tRNA-synth_II"/>
</dbReference>
<reference evidence="13" key="1">
    <citation type="submission" date="2013-08" db="EMBL/GenBank/DDBJ databases">
        <authorList>
            <person name="Mendez C."/>
            <person name="Richter M."/>
            <person name="Ferrer M."/>
            <person name="Sanchez J."/>
        </authorList>
    </citation>
    <scope>NUCLEOTIDE SEQUENCE</scope>
</reference>
<dbReference type="GO" id="GO:0005829">
    <property type="term" value="C:cytosol"/>
    <property type="evidence" value="ECO:0007669"/>
    <property type="project" value="TreeGrafter"/>
</dbReference>
<evidence type="ECO:0000313" key="13">
    <source>
        <dbReference type="EMBL" id="EQD41255.1"/>
    </source>
</evidence>
<name>T1AH60_9ZZZZ</name>
<comment type="subcellular location">
    <subcellularLocation>
        <location evidence="1">Cytoplasm</location>
    </subcellularLocation>
</comment>
<keyword evidence="9 13" id="KW-0030">Aminoacyl-tRNA synthetase</keyword>
<sequence>MRASALGLFTVKETPAEAELASHRLMLRAGLIRMVAAGIYTWLPLGLRVLRRVEHAVRLEMEHAGAAELLMPAVQPAELWQESGRWTKYGPELLRLSDRHERSFCFGPTHEEVITDLVRREVHSYRQLPLTFYQIQTKFRDEIRPRFGVMRAREFVMKDAYSFHDSEASLRIGYEKMRDAYLRIFERLGLSARAVAADSGAIGGRISHEFHVLADAGEDRLALSDGSDYAANVELAESLPRASPRALAREPLSHETVPADGQSARMGKDPRRTVRIDILEREGAEPVAVALRADHELNLVKAAKRLGTASLMPRAAIRGRFGCDPTSLGPVGLAILLVADHAAAELSDFTSGANADGRYLNGINWGRDCPEPERMDLRLVAEGDPSPDGQGHLHLVRGIEVGHIFQLGTEYSERMNARFRDETGGETAFWMGCYGIGVSRIVAAAVEQHHDALGIVWPLPLAPFDFAIAPIGGNASGHVLEVAQDLENRLEQEHRSVLFDDRGLRTGAMFADLDLIGIPHRLVVSERGLSRGIIEWRERSTQKMEEIPLDSVCEILAQKAPGSA</sequence>
<dbReference type="EC" id="6.1.1.15" evidence="3"/>
<dbReference type="InterPro" id="IPR004500">
    <property type="entry name" value="Pro-tRNA-synth_IIa_bac-type"/>
</dbReference>
<comment type="caution">
    <text evidence="13">The sequence shown here is derived from an EMBL/GenBank/DDBJ whole genome shotgun (WGS) entry which is preliminary data.</text>
</comment>
<protein>
    <recommendedName>
        <fullName evidence="3">proline--tRNA ligase</fullName>
        <ecNumber evidence="3">6.1.1.15</ecNumber>
    </recommendedName>
    <alternativeName>
        <fullName evidence="10">Prolyl-tRNA synthetase</fullName>
    </alternativeName>
</protein>
<reference evidence="13" key="2">
    <citation type="journal article" date="2014" name="ISME J.">
        <title>Microbial stratification in low pH oxic and suboxic macroscopic growths along an acid mine drainage.</title>
        <authorList>
            <person name="Mendez-Garcia C."/>
            <person name="Mesa V."/>
            <person name="Sprenger R.R."/>
            <person name="Richter M."/>
            <person name="Diez M.S."/>
            <person name="Solano J."/>
            <person name="Bargiela R."/>
            <person name="Golyshina O.V."/>
            <person name="Manteca A."/>
            <person name="Ramos J.L."/>
            <person name="Gallego J.R."/>
            <person name="Llorente I."/>
            <person name="Martins Dos Santos V.A."/>
            <person name="Jensen O.N."/>
            <person name="Pelaez A.I."/>
            <person name="Sanchez J."/>
            <person name="Ferrer M."/>
        </authorList>
    </citation>
    <scope>NUCLEOTIDE SEQUENCE</scope>
</reference>
<dbReference type="InterPro" id="IPR045864">
    <property type="entry name" value="aa-tRNA-synth_II/BPL/LPL"/>
</dbReference>
<dbReference type="Gene3D" id="3.30.930.10">
    <property type="entry name" value="Bira Bifunctional Protein, Domain 2"/>
    <property type="match status" value="2"/>
</dbReference>
<dbReference type="InterPro" id="IPR023717">
    <property type="entry name" value="Pro-tRNA-Synthase_IIa_type1"/>
</dbReference>
<dbReference type="InterPro" id="IPR033730">
    <property type="entry name" value="ProRS_core_prok"/>
</dbReference>
<dbReference type="InterPro" id="IPR002314">
    <property type="entry name" value="aa-tRNA-synt_IIb"/>
</dbReference>
<evidence type="ECO:0000259" key="12">
    <source>
        <dbReference type="PROSITE" id="PS50862"/>
    </source>
</evidence>
<dbReference type="EMBL" id="AUZY01009707">
    <property type="protein sequence ID" value="EQD41255.1"/>
    <property type="molecule type" value="Genomic_DNA"/>
</dbReference>
<dbReference type="HAMAP" id="MF_01569">
    <property type="entry name" value="Pro_tRNA_synth_type1"/>
    <property type="match status" value="1"/>
</dbReference>
<dbReference type="Pfam" id="PF00587">
    <property type="entry name" value="tRNA-synt_2b"/>
    <property type="match status" value="1"/>
</dbReference>
<dbReference type="FunFam" id="3.30.930.10:FF:000042">
    <property type="entry name" value="probable proline--tRNA ligase, mitochondrial"/>
    <property type="match status" value="1"/>
</dbReference>
<accession>T1AH60</accession>
<keyword evidence="6" id="KW-0547">Nucleotide-binding</keyword>
<evidence type="ECO:0000256" key="9">
    <source>
        <dbReference type="ARBA" id="ARBA00023146"/>
    </source>
</evidence>
<dbReference type="InterPro" id="IPR007214">
    <property type="entry name" value="YbaK/aa-tRNA-synth-assoc-dom"/>
</dbReference>
<comment type="subunit">
    <text evidence="2">Homodimer.</text>
</comment>
<feature type="domain" description="Aminoacyl-transfer RNA synthetases class-II family profile" evidence="12">
    <location>
        <begin position="38"/>
        <end position="458"/>
    </location>
</feature>
<dbReference type="AlphaFoldDB" id="T1AH60"/>
<evidence type="ECO:0000256" key="11">
    <source>
        <dbReference type="ARBA" id="ARBA00047671"/>
    </source>
</evidence>
<dbReference type="InterPro" id="IPR044140">
    <property type="entry name" value="ProRS_anticodon_short"/>
</dbReference>
<evidence type="ECO:0000256" key="2">
    <source>
        <dbReference type="ARBA" id="ARBA00011738"/>
    </source>
</evidence>
<evidence type="ECO:0000256" key="6">
    <source>
        <dbReference type="ARBA" id="ARBA00022741"/>
    </source>
</evidence>
<dbReference type="NCBIfam" id="TIGR00409">
    <property type="entry name" value="proS_fam_II"/>
    <property type="match status" value="1"/>
</dbReference>
<dbReference type="SUPFAM" id="SSF52954">
    <property type="entry name" value="Class II aaRS ABD-related"/>
    <property type="match status" value="1"/>
</dbReference>
<dbReference type="GO" id="GO:0006433">
    <property type="term" value="P:prolyl-tRNA aminoacylation"/>
    <property type="evidence" value="ECO:0007669"/>
    <property type="project" value="InterPro"/>
</dbReference>
<dbReference type="PANTHER" id="PTHR42753">
    <property type="entry name" value="MITOCHONDRIAL RIBOSOME PROTEIN L39/PROLYL-TRNA LIGASE FAMILY MEMBER"/>
    <property type="match status" value="1"/>
</dbReference>
<evidence type="ECO:0000256" key="1">
    <source>
        <dbReference type="ARBA" id="ARBA00004496"/>
    </source>
</evidence>
<dbReference type="SUPFAM" id="SSF55681">
    <property type="entry name" value="Class II aaRS and biotin synthetases"/>
    <property type="match status" value="1"/>
</dbReference>
<dbReference type="InterPro" id="IPR050062">
    <property type="entry name" value="Pro-tRNA_synthetase"/>
</dbReference>
<evidence type="ECO:0000256" key="8">
    <source>
        <dbReference type="ARBA" id="ARBA00022917"/>
    </source>
</evidence>
<keyword evidence="4" id="KW-0963">Cytoplasm</keyword>
<evidence type="ECO:0000256" key="10">
    <source>
        <dbReference type="ARBA" id="ARBA00029731"/>
    </source>
</evidence>
<dbReference type="NCBIfam" id="NF006625">
    <property type="entry name" value="PRK09194.1"/>
    <property type="match status" value="1"/>
</dbReference>
<dbReference type="GO" id="GO:0005524">
    <property type="term" value="F:ATP binding"/>
    <property type="evidence" value="ECO:0007669"/>
    <property type="project" value="UniProtKB-KW"/>
</dbReference>
<dbReference type="Pfam" id="PF04073">
    <property type="entry name" value="tRNA_edit"/>
    <property type="match status" value="1"/>
</dbReference>
<dbReference type="PROSITE" id="PS50862">
    <property type="entry name" value="AA_TRNA_LIGASE_II"/>
    <property type="match status" value="1"/>
</dbReference>
<keyword evidence="5 13" id="KW-0436">Ligase</keyword>
<dbReference type="CDD" id="cd04334">
    <property type="entry name" value="ProRS-INS"/>
    <property type="match status" value="1"/>
</dbReference>
<proteinExistence type="inferred from homology"/>
<dbReference type="InterPro" id="IPR004154">
    <property type="entry name" value="Anticodon-bd"/>
</dbReference>
<evidence type="ECO:0000256" key="4">
    <source>
        <dbReference type="ARBA" id="ARBA00022490"/>
    </source>
</evidence>
<dbReference type="CDD" id="cd00861">
    <property type="entry name" value="ProRS_anticodon_short"/>
    <property type="match status" value="1"/>
</dbReference>